<dbReference type="EMBL" id="BK016133">
    <property type="protein sequence ID" value="DAF97577.1"/>
    <property type="molecule type" value="Genomic_DNA"/>
</dbReference>
<sequence>MKLSELLHQKDDPCSYINGEHFIPVHIGLSPEDQEKLDQLRLSYLSDKTGKNPEEINLKELGLK</sequence>
<organism evidence="1">
    <name type="scientific">Myoviridae sp. ctijX18</name>
    <dbReference type="NCBI Taxonomy" id="2825154"/>
    <lineage>
        <taxon>Viruses</taxon>
        <taxon>Duplodnaviria</taxon>
        <taxon>Heunggongvirae</taxon>
        <taxon>Uroviricota</taxon>
        <taxon>Caudoviricetes</taxon>
    </lineage>
</organism>
<proteinExistence type="predicted"/>
<protein>
    <submittedName>
        <fullName evidence="1">Uncharacterized protein</fullName>
    </submittedName>
</protein>
<name>A0A8S5USU5_9CAUD</name>
<evidence type="ECO:0000313" key="1">
    <source>
        <dbReference type="EMBL" id="DAF97577.1"/>
    </source>
</evidence>
<accession>A0A8S5USU5</accession>
<reference evidence="1" key="1">
    <citation type="journal article" date="2021" name="Proc. Natl. Acad. Sci. U.S.A.">
        <title>A Catalog of Tens of Thousands of Viruses from Human Metagenomes Reveals Hidden Associations with Chronic Diseases.</title>
        <authorList>
            <person name="Tisza M.J."/>
            <person name="Buck C.B."/>
        </authorList>
    </citation>
    <scope>NUCLEOTIDE SEQUENCE</scope>
    <source>
        <strain evidence="1">CtijX18</strain>
    </source>
</reference>